<evidence type="ECO:0000256" key="3">
    <source>
        <dbReference type="ARBA" id="ARBA00023125"/>
    </source>
</evidence>
<keyword evidence="3 6" id="KW-0238">DNA-binding</keyword>
<evidence type="ECO:0000313" key="6">
    <source>
        <dbReference type="EMBL" id="KAB8195139.1"/>
    </source>
</evidence>
<evidence type="ECO:0000256" key="2">
    <source>
        <dbReference type="ARBA" id="ARBA00023015"/>
    </source>
</evidence>
<dbReference type="PANTHER" id="PTHR30204:SF69">
    <property type="entry name" value="MERR-FAMILY TRANSCRIPTIONAL REGULATOR"/>
    <property type="match status" value="1"/>
</dbReference>
<dbReference type="PRINTS" id="PR00040">
    <property type="entry name" value="HTHMERR"/>
</dbReference>
<organism evidence="6 7">
    <name type="scientific">Nonomuraea phyllanthi</name>
    <dbReference type="NCBI Taxonomy" id="2219224"/>
    <lineage>
        <taxon>Bacteria</taxon>
        <taxon>Bacillati</taxon>
        <taxon>Actinomycetota</taxon>
        <taxon>Actinomycetes</taxon>
        <taxon>Streptosporangiales</taxon>
        <taxon>Streptosporangiaceae</taxon>
        <taxon>Nonomuraea</taxon>
    </lineage>
</organism>
<evidence type="ECO:0000256" key="4">
    <source>
        <dbReference type="ARBA" id="ARBA00023163"/>
    </source>
</evidence>
<dbReference type="InterPro" id="IPR009061">
    <property type="entry name" value="DNA-bd_dom_put_sf"/>
</dbReference>
<keyword evidence="1" id="KW-0678">Repressor</keyword>
<dbReference type="SUPFAM" id="SSF46955">
    <property type="entry name" value="Putative DNA-binding domain"/>
    <property type="match status" value="1"/>
</dbReference>
<gene>
    <name evidence="6" type="ORF">FH608_012160</name>
</gene>
<feature type="region of interest" description="Disordered" evidence="5">
    <location>
        <begin position="123"/>
        <end position="157"/>
    </location>
</feature>
<dbReference type="GO" id="GO:0003700">
    <property type="term" value="F:DNA-binding transcription factor activity"/>
    <property type="evidence" value="ECO:0007669"/>
    <property type="project" value="InterPro"/>
</dbReference>
<evidence type="ECO:0000256" key="5">
    <source>
        <dbReference type="SAM" id="MobiDB-lite"/>
    </source>
</evidence>
<proteinExistence type="predicted"/>
<keyword evidence="4" id="KW-0804">Transcription</keyword>
<dbReference type="AlphaFoldDB" id="A0A5C4WQ64"/>
<dbReference type="EMBL" id="VDLX02000004">
    <property type="protein sequence ID" value="KAB8195139.1"/>
    <property type="molecule type" value="Genomic_DNA"/>
</dbReference>
<dbReference type="InterPro" id="IPR047057">
    <property type="entry name" value="MerR_fam"/>
</dbReference>
<dbReference type="Proteomes" id="UP000312512">
    <property type="component" value="Unassembled WGS sequence"/>
</dbReference>
<accession>A0A5C4WQ64</accession>
<dbReference type="PANTHER" id="PTHR30204">
    <property type="entry name" value="REDOX-CYCLING DRUG-SENSING TRANSCRIPTIONAL ACTIVATOR SOXR"/>
    <property type="match status" value="1"/>
</dbReference>
<evidence type="ECO:0000313" key="7">
    <source>
        <dbReference type="Proteomes" id="UP000312512"/>
    </source>
</evidence>
<keyword evidence="2" id="KW-0805">Transcription regulation</keyword>
<dbReference type="Gene3D" id="1.10.1660.10">
    <property type="match status" value="1"/>
</dbReference>
<dbReference type="SMART" id="SM00422">
    <property type="entry name" value="HTH_MERR"/>
    <property type="match status" value="1"/>
</dbReference>
<comment type="caution">
    <text evidence="6">The sequence shown here is derived from an EMBL/GenBank/DDBJ whole genome shotgun (WGS) entry which is preliminary data.</text>
</comment>
<reference evidence="6 7" key="1">
    <citation type="submission" date="2019-10" db="EMBL/GenBank/DDBJ databases">
        <title>Nonomuraea sp. nov., isolated from Phyllanthus amarus.</title>
        <authorList>
            <person name="Klykleung N."/>
            <person name="Tanasupawat S."/>
        </authorList>
    </citation>
    <scope>NUCLEOTIDE SEQUENCE [LARGE SCALE GENOMIC DNA]</scope>
    <source>
        <strain evidence="6 7">PA1-10</strain>
    </source>
</reference>
<keyword evidence="7" id="KW-1185">Reference proteome</keyword>
<dbReference type="PROSITE" id="PS50937">
    <property type="entry name" value="HTH_MERR_2"/>
    <property type="match status" value="1"/>
</dbReference>
<protein>
    <submittedName>
        <fullName evidence="6">MerR family DNA-binding transcriptional regulator</fullName>
    </submittedName>
</protein>
<feature type="compositionally biased region" description="Basic and acidic residues" evidence="5">
    <location>
        <begin position="123"/>
        <end position="138"/>
    </location>
</feature>
<name>A0A5C4WQ64_9ACTN</name>
<dbReference type="PROSITE" id="PS00552">
    <property type="entry name" value="HTH_MERR_1"/>
    <property type="match status" value="1"/>
</dbReference>
<dbReference type="InterPro" id="IPR000551">
    <property type="entry name" value="MerR-type_HTH_dom"/>
</dbReference>
<sequence length="157" mass="17225">MKIGQVAREAGVSVDTVRFYERRGVLPPAGRRPSGYREFAGSAPGRIRAAKALQDLGFTLDEIVDALRAHDEGGATCAGERWRLEAVVTRLDTRIAELQRVRREAARAVEDCEAGRCRLLTIDDRETGRTPAIDDRQAGRTPAVTDRETGRTPAVPD</sequence>
<dbReference type="RefSeq" id="WP_139630569.1">
    <property type="nucleotide sequence ID" value="NZ_VDLX02000004.1"/>
</dbReference>
<dbReference type="GO" id="GO:0003677">
    <property type="term" value="F:DNA binding"/>
    <property type="evidence" value="ECO:0007669"/>
    <property type="project" value="UniProtKB-KW"/>
</dbReference>
<evidence type="ECO:0000256" key="1">
    <source>
        <dbReference type="ARBA" id="ARBA00022491"/>
    </source>
</evidence>
<dbReference type="Pfam" id="PF13411">
    <property type="entry name" value="MerR_1"/>
    <property type="match status" value="1"/>
</dbReference>
<dbReference type="OrthoDB" id="9802944at2"/>